<evidence type="ECO:0000259" key="1">
    <source>
        <dbReference type="PROSITE" id="PS51186"/>
    </source>
</evidence>
<dbReference type="AlphaFoldDB" id="A0AA91V8M8"/>
<dbReference type="PRINTS" id="PR01754">
    <property type="entry name" value="SACTRNSFRASE"/>
</dbReference>
<dbReference type="GO" id="GO:0016747">
    <property type="term" value="F:acyltransferase activity, transferring groups other than amino-acyl groups"/>
    <property type="evidence" value="ECO:0007669"/>
    <property type="project" value="InterPro"/>
</dbReference>
<comment type="caution">
    <text evidence="2">The sequence shown here is derived from an EMBL/GenBank/DDBJ whole genome shotgun (WGS) entry which is preliminary data.</text>
</comment>
<name>A0AA91V8M8_9BACI</name>
<evidence type="ECO:0000313" key="2">
    <source>
        <dbReference type="EMBL" id="PED80526.1"/>
    </source>
</evidence>
<gene>
    <name evidence="2" type="ORF">CON65_22220</name>
</gene>
<feature type="domain" description="N-acetyltransferase" evidence="1">
    <location>
        <begin position="42"/>
        <end position="187"/>
    </location>
</feature>
<dbReference type="PROSITE" id="PS51186">
    <property type="entry name" value="GNAT"/>
    <property type="match status" value="1"/>
</dbReference>
<dbReference type="InterPro" id="IPR000182">
    <property type="entry name" value="GNAT_dom"/>
</dbReference>
<dbReference type="RefSeq" id="WP_097899748.1">
    <property type="nucleotide sequence ID" value="NZ_NVOR01000109.1"/>
</dbReference>
<dbReference type="Proteomes" id="UP000221020">
    <property type="component" value="Unassembled WGS sequence"/>
</dbReference>
<proteinExistence type="predicted"/>
<dbReference type="PANTHER" id="PTHR43617">
    <property type="entry name" value="L-AMINO ACID N-ACETYLTRANSFERASE"/>
    <property type="match status" value="1"/>
</dbReference>
<reference evidence="2 3" key="1">
    <citation type="submission" date="2017-09" db="EMBL/GenBank/DDBJ databases">
        <title>Large-scale bioinformatics analysis of Bacillus genomes uncovers conserved roles of natural products in bacterial physiology.</title>
        <authorList>
            <consortium name="Agbiome Team Llc"/>
            <person name="Bleich R.M."/>
            <person name="Grubbs K.J."/>
            <person name="Santa Maria K.C."/>
            <person name="Allen S.E."/>
            <person name="Farag S."/>
            <person name="Shank E.A."/>
            <person name="Bowers A."/>
        </authorList>
    </citation>
    <scope>NUCLEOTIDE SEQUENCE [LARGE SCALE GENOMIC DNA]</scope>
    <source>
        <strain evidence="2 3">AFS092012</strain>
    </source>
</reference>
<dbReference type="Gene3D" id="3.40.630.30">
    <property type="match status" value="1"/>
</dbReference>
<dbReference type="SUPFAM" id="SSF55729">
    <property type="entry name" value="Acyl-CoA N-acyltransferases (Nat)"/>
    <property type="match status" value="1"/>
</dbReference>
<dbReference type="CDD" id="cd04301">
    <property type="entry name" value="NAT_SF"/>
    <property type="match status" value="1"/>
</dbReference>
<accession>A0AA91V8M8</accession>
<dbReference type="InterPro" id="IPR008125">
    <property type="entry name" value="Streptothricin_AcTrfase"/>
</dbReference>
<dbReference type="InterPro" id="IPR016181">
    <property type="entry name" value="Acyl_CoA_acyltransferase"/>
</dbReference>
<dbReference type="EMBL" id="NVOR01000109">
    <property type="protein sequence ID" value="PED80526.1"/>
    <property type="molecule type" value="Genomic_DNA"/>
</dbReference>
<organism evidence="2 3">
    <name type="scientific">Bacillus pseudomycoides</name>
    <dbReference type="NCBI Taxonomy" id="64104"/>
    <lineage>
        <taxon>Bacteria</taxon>
        <taxon>Bacillati</taxon>
        <taxon>Bacillota</taxon>
        <taxon>Bacilli</taxon>
        <taxon>Bacillales</taxon>
        <taxon>Bacillaceae</taxon>
        <taxon>Bacillus</taxon>
        <taxon>Bacillus cereus group</taxon>
    </lineage>
</organism>
<dbReference type="Pfam" id="PF00583">
    <property type="entry name" value="Acetyltransf_1"/>
    <property type="match status" value="1"/>
</dbReference>
<evidence type="ECO:0000313" key="3">
    <source>
        <dbReference type="Proteomes" id="UP000221020"/>
    </source>
</evidence>
<sequence>MDIFIRKLEIEDLNAIPAIDDSFTVDSKLVLSLAAMNQRIEYTVKEIQSYEKNYSEDIYNEGQEDDLDYNEYINNPNKIIFLAFMNQRMIGMIILKRNWNSFAYVEDIKVDKQFRQLGVGRKLIEQAKHWAQACEMSGIMLETQSNNVRACKFYESCGFVIGGFDFLVYKGMNEQSDGVAIYWYLRF</sequence>
<dbReference type="InterPro" id="IPR050276">
    <property type="entry name" value="MshD_Acetyltransferase"/>
</dbReference>
<dbReference type="PANTHER" id="PTHR43617:SF38">
    <property type="entry name" value="N-ACETYLTRANSFERASE DOMAIN-CONTAINING PROTEIN"/>
    <property type="match status" value="1"/>
</dbReference>
<protein>
    <submittedName>
        <fullName evidence="2">N-acetyltransferase</fullName>
    </submittedName>
</protein>